<comment type="caution">
    <text evidence="5">The sequence shown here is derived from an EMBL/GenBank/DDBJ whole genome shotgun (WGS) entry which is preliminary data.</text>
</comment>
<reference evidence="5" key="2">
    <citation type="submission" date="2020-09" db="EMBL/GenBank/DDBJ databases">
        <authorList>
            <person name="Sun Q."/>
            <person name="Zhou Y."/>
        </authorList>
    </citation>
    <scope>NUCLEOTIDE SEQUENCE</scope>
    <source>
        <strain evidence="5">CGMCC 4.7306</strain>
    </source>
</reference>
<dbReference type="Gene3D" id="1.10.10.10">
    <property type="entry name" value="Winged helix-like DNA-binding domain superfamily/Winged helix DNA-binding domain"/>
    <property type="match status" value="1"/>
</dbReference>
<evidence type="ECO:0000313" key="5">
    <source>
        <dbReference type="EMBL" id="GGL59048.1"/>
    </source>
</evidence>
<keyword evidence="1" id="KW-0805">Transcription regulation</keyword>
<dbReference type="PANTHER" id="PTHR43537">
    <property type="entry name" value="TRANSCRIPTIONAL REGULATOR, GNTR FAMILY"/>
    <property type="match status" value="1"/>
</dbReference>
<dbReference type="SMART" id="SM00895">
    <property type="entry name" value="FCD"/>
    <property type="match status" value="1"/>
</dbReference>
<keyword evidence="6" id="KW-1185">Reference proteome</keyword>
<dbReference type="Pfam" id="PF00392">
    <property type="entry name" value="GntR"/>
    <property type="match status" value="1"/>
</dbReference>
<proteinExistence type="predicted"/>
<feature type="domain" description="HTH gntR-type" evidence="4">
    <location>
        <begin position="14"/>
        <end position="81"/>
    </location>
</feature>
<sequence length="223" mass="24161">MAAESGITRLVKSSSLRERVEKAIGAAIISGEMAPGELFSAPALAARFDVSATPVREAMLNLEKRGLVTAVRNKGFRVTEIDSGSLERLAGVRQLLEPAALALLAPQFTIQMAAAARVHAAQIVAGAVNEDLAAYLEADRTFHLLLLGYLDNPYLVEIVADLRERTRLGGLKSLLHTDRLEASAHEHHEIVDLLEAHDADGVRRLMHRHIGHVTGWWSGADEG</sequence>
<dbReference type="InterPro" id="IPR036388">
    <property type="entry name" value="WH-like_DNA-bd_sf"/>
</dbReference>
<reference evidence="5" key="1">
    <citation type="journal article" date="2014" name="Int. J. Syst. Evol. Microbiol.">
        <title>Complete genome sequence of Corynebacterium casei LMG S-19264T (=DSM 44701T), isolated from a smear-ripened cheese.</title>
        <authorList>
            <consortium name="US DOE Joint Genome Institute (JGI-PGF)"/>
            <person name="Walter F."/>
            <person name="Albersmeier A."/>
            <person name="Kalinowski J."/>
            <person name="Ruckert C."/>
        </authorList>
    </citation>
    <scope>NUCLEOTIDE SEQUENCE</scope>
    <source>
        <strain evidence="5">CGMCC 4.7306</strain>
    </source>
</reference>
<evidence type="ECO:0000256" key="2">
    <source>
        <dbReference type="ARBA" id="ARBA00023125"/>
    </source>
</evidence>
<dbReference type="SUPFAM" id="SSF48008">
    <property type="entry name" value="GntR ligand-binding domain-like"/>
    <property type="match status" value="1"/>
</dbReference>
<evidence type="ECO:0000256" key="3">
    <source>
        <dbReference type="ARBA" id="ARBA00023163"/>
    </source>
</evidence>
<dbReference type="CDD" id="cd07377">
    <property type="entry name" value="WHTH_GntR"/>
    <property type="match status" value="1"/>
</dbReference>
<dbReference type="InterPro" id="IPR000524">
    <property type="entry name" value="Tscrpt_reg_HTH_GntR"/>
</dbReference>
<dbReference type="InterPro" id="IPR036390">
    <property type="entry name" value="WH_DNA-bd_sf"/>
</dbReference>
<dbReference type="PANTHER" id="PTHR43537:SF45">
    <property type="entry name" value="GNTR FAMILY REGULATORY PROTEIN"/>
    <property type="match status" value="1"/>
</dbReference>
<dbReference type="SUPFAM" id="SSF46785">
    <property type="entry name" value="Winged helix' DNA-binding domain"/>
    <property type="match status" value="1"/>
</dbReference>
<gene>
    <name evidence="5" type="ORF">GCM10011575_16920</name>
</gene>
<dbReference type="Pfam" id="PF07729">
    <property type="entry name" value="FCD"/>
    <property type="match status" value="1"/>
</dbReference>
<protein>
    <submittedName>
        <fullName evidence="5">GntR family transcriptional regulator</fullName>
    </submittedName>
</protein>
<dbReference type="AlphaFoldDB" id="A0A917S4Z7"/>
<dbReference type="SMART" id="SM00345">
    <property type="entry name" value="HTH_GNTR"/>
    <property type="match status" value="1"/>
</dbReference>
<dbReference type="EMBL" id="BMMZ01000003">
    <property type="protein sequence ID" value="GGL59048.1"/>
    <property type="molecule type" value="Genomic_DNA"/>
</dbReference>
<dbReference type="Gene3D" id="1.20.120.530">
    <property type="entry name" value="GntR ligand-binding domain-like"/>
    <property type="match status" value="1"/>
</dbReference>
<evidence type="ECO:0000313" key="6">
    <source>
        <dbReference type="Proteomes" id="UP000613840"/>
    </source>
</evidence>
<keyword evidence="2" id="KW-0238">DNA-binding</keyword>
<keyword evidence="3" id="KW-0804">Transcription</keyword>
<evidence type="ECO:0000259" key="4">
    <source>
        <dbReference type="PROSITE" id="PS50949"/>
    </source>
</evidence>
<dbReference type="GO" id="GO:0003677">
    <property type="term" value="F:DNA binding"/>
    <property type="evidence" value="ECO:0007669"/>
    <property type="project" value="UniProtKB-KW"/>
</dbReference>
<name>A0A917S4Z7_9ACTN</name>
<dbReference type="PROSITE" id="PS50949">
    <property type="entry name" value="HTH_GNTR"/>
    <property type="match status" value="1"/>
</dbReference>
<accession>A0A917S4Z7</accession>
<dbReference type="RefSeq" id="WP_188894740.1">
    <property type="nucleotide sequence ID" value="NZ_BMMZ01000003.1"/>
</dbReference>
<dbReference type="InterPro" id="IPR008920">
    <property type="entry name" value="TF_FadR/GntR_C"/>
</dbReference>
<organism evidence="5 6">
    <name type="scientific">Microlunatus endophyticus</name>
    <dbReference type="NCBI Taxonomy" id="1716077"/>
    <lineage>
        <taxon>Bacteria</taxon>
        <taxon>Bacillati</taxon>
        <taxon>Actinomycetota</taxon>
        <taxon>Actinomycetes</taxon>
        <taxon>Propionibacteriales</taxon>
        <taxon>Propionibacteriaceae</taxon>
        <taxon>Microlunatus</taxon>
    </lineage>
</organism>
<dbReference type="Proteomes" id="UP000613840">
    <property type="component" value="Unassembled WGS sequence"/>
</dbReference>
<evidence type="ECO:0000256" key="1">
    <source>
        <dbReference type="ARBA" id="ARBA00023015"/>
    </source>
</evidence>
<dbReference type="InterPro" id="IPR011711">
    <property type="entry name" value="GntR_C"/>
</dbReference>
<dbReference type="GO" id="GO:0003700">
    <property type="term" value="F:DNA-binding transcription factor activity"/>
    <property type="evidence" value="ECO:0007669"/>
    <property type="project" value="InterPro"/>
</dbReference>